<evidence type="ECO:0000256" key="1">
    <source>
        <dbReference type="SAM" id="MobiDB-lite"/>
    </source>
</evidence>
<gene>
    <name evidence="2" type="ORF">LOTGIDRAFT_158333</name>
</gene>
<feature type="region of interest" description="Disordered" evidence="1">
    <location>
        <begin position="1"/>
        <end position="95"/>
    </location>
</feature>
<dbReference type="EMBL" id="KB200869">
    <property type="protein sequence ID" value="ESP00103.1"/>
    <property type="molecule type" value="Genomic_DNA"/>
</dbReference>
<evidence type="ECO:0000313" key="3">
    <source>
        <dbReference type="Proteomes" id="UP000030746"/>
    </source>
</evidence>
<dbReference type="Proteomes" id="UP000030746">
    <property type="component" value="Unassembled WGS sequence"/>
</dbReference>
<dbReference type="CTD" id="20237680"/>
<protein>
    <submittedName>
        <fullName evidence="2">Uncharacterized protein</fullName>
    </submittedName>
</protein>
<organism evidence="2 3">
    <name type="scientific">Lottia gigantea</name>
    <name type="common">Giant owl limpet</name>
    <dbReference type="NCBI Taxonomy" id="225164"/>
    <lineage>
        <taxon>Eukaryota</taxon>
        <taxon>Metazoa</taxon>
        <taxon>Spiralia</taxon>
        <taxon>Lophotrochozoa</taxon>
        <taxon>Mollusca</taxon>
        <taxon>Gastropoda</taxon>
        <taxon>Patellogastropoda</taxon>
        <taxon>Lottioidea</taxon>
        <taxon>Lottiidae</taxon>
        <taxon>Lottia</taxon>
    </lineage>
</organism>
<feature type="compositionally biased region" description="Polar residues" evidence="1">
    <location>
        <begin position="1"/>
        <end position="12"/>
    </location>
</feature>
<reference evidence="2 3" key="1">
    <citation type="journal article" date="2013" name="Nature">
        <title>Insights into bilaterian evolution from three spiralian genomes.</title>
        <authorList>
            <person name="Simakov O."/>
            <person name="Marletaz F."/>
            <person name="Cho S.J."/>
            <person name="Edsinger-Gonzales E."/>
            <person name="Havlak P."/>
            <person name="Hellsten U."/>
            <person name="Kuo D.H."/>
            <person name="Larsson T."/>
            <person name="Lv J."/>
            <person name="Arendt D."/>
            <person name="Savage R."/>
            <person name="Osoegawa K."/>
            <person name="de Jong P."/>
            <person name="Grimwood J."/>
            <person name="Chapman J.A."/>
            <person name="Shapiro H."/>
            <person name="Aerts A."/>
            <person name="Otillar R.P."/>
            <person name="Terry A.Y."/>
            <person name="Boore J.L."/>
            <person name="Grigoriev I.V."/>
            <person name="Lindberg D.R."/>
            <person name="Seaver E.C."/>
            <person name="Weisblat D.A."/>
            <person name="Putnam N.H."/>
            <person name="Rokhsar D.S."/>
        </authorList>
    </citation>
    <scope>NUCLEOTIDE SEQUENCE [LARGE SCALE GENOMIC DNA]</scope>
</reference>
<feature type="compositionally biased region" description="Basic and acidic residues" evidence="1">
    <location>
        <begin position="36"/>
        <end position="53"/>
    </location>
</feature>
<feature type="compositionally biased region" description="Pro residues" evidence="1">
    <location>
        <begin position="153"/>
        <end position="168"/>
    </location>
</feature>
<sequence>MDGVHSNSTRQKPQPRVQRRSRMRNRGSQTCSSSDEDFHSDDNLRPYEEVKIAHHDKKLSGLGLTPNEHAVSPIGHTNSGHARAYSYMSGSDEEIESAKPAAVPLLGRNGAFQPVVRCQDLQNGDHRCKMAQTSESEEDNRHPVRRTSRTGSAPPPVLPPPPPPPPIEDIPQRSPGPRHKQFGPSVRGNYSDAESIRRQQQQYMDDDVDFEPPYLVQGTTYSTAPVIYSSNFTL</sequence>
<feature type="region of interest" description="Disordered" evidence="1">
    <location>
        <begin position="129"/>
        <end position="205"/>
    </location>
</feature>
<name>V4AS63_LOTGI</name>
<dbReference type="KEGG" id="lgi:LOTGIDRAFT_158333"/>
<evidence type="ECO:0000313" key="2">
    <source>
        <dbReference type="EMBL" id="ESP00103.1"/>
    </source>
</evidence>
<dbReference type="HOGENOM" id="CLU_1186173_0_0_1"/>
<dbReference type="AlphaFoldDB" id="V4AS63"/>
<dbReference type="GeneID" id="20237680"/>
<proteinExistence type="predicted"/>
<dbReference type="OrthoDB" id="6157459at2759"/>
<keyword evidence="3" id="KW-1185">Reference proteome</keyword>
<dbReference type="RefSeq" id="XP_009049294.1">
    <property type="nucleotide sequence ID" value="XM_009051046.1"/>
</dbReference>
<accession>V4AS63</accession>